<comment type="similarity">
    <text evidence="8">Belongs to the insect chemoreceptor superfamily. Gustatory receptor (GR) family.</text>
</comment>
<evidence type="ECO:0000256" key="8">
    <source>
        <dbReference type="RuleBase" id="RU363108"/>
    </source>
</evidence>
<keyword evidence="3 8" id="KW-0812">Transmembrane</keyword>
<dbReference type="GO" id="GO:0043025">
    <property type="term" value="C:neuronal cell body"/>
    <property type="evidence" value="ECO:0007669"/>
    <property type="project" value="TreeGrafter"/>
</dbReference>
<keyword evidence="4 8" id="KW-1133">Transmembrane helix</keyword>
<evidence type="ECO:0000256" key="7">
    <source>
        <dbReference type="ARBA" id="ARBA00023224"/>
    </source>
</evidence>
<keyword evidence="5 8" id="KW-0472">Membrane</keyword>
<comment type="function">
    <text evidence="8">Gustatory receptor which mediates acceptance or avoidance behavior, depending on its substrates.</text>
</comment>
<evidence type="ECO:0000256" key="4">
    <source>
        <dbReference type="ARBA" id="ARBA00022989"/>
    </source>
</evidence>
<evidence type="ECO:0000256" key="1">
    <source>
        <dbReference type="ARBA" id="ARBA00004651"/>
    </source>
</evidence>
<keyword evidence="7 8" id="KW-0807">Transducer</keyword>
<keyword evidence="10" id="KW-1185">Reference proteome</keyword>
<evidence type="ECO:0000313" key="10">
    <source>
        <dbReference type="Proteomes" id="UP000027135"/>
    </source>
</evidence>
<dbReference type="GO" id="GO:0008049">
    <property type="term" value="P:male courtship behavior"/>
    <property type="evidence" value="ECO:0007669"/>
    <property type="project" value="TreeGrafter"/>
</dbReference>
<dbReference type="GO" id="GO:0007165">
    <property type="term" value="P:signal transduction"/>
    <property type="evidence" value="ECO:0007669"/>
    <property type="project" value="UniProtKB-KW"/>
</dbReference>
<dbReference type="GO" id="GO:0050909">
    <property type="term" value="P:sensory perception of taste"/>
    <property type="evidence" value="ECO:0007669"/>
    <property type="project" value="InterPro"/>
</dbReference>
<dbReference type="eggNOG" id="ENOG502S2QD">
    <property type="taxonomic scope" value="Eukaryota"/>
</dbReference>
<evidence type="ECO:0000256" key="6">
    <source>
        <dbReference type="ARBA" id="ARBA00023170"/>
    </source>
</evidence>
<gene>
    <name evidence="9" type="ORF">L798_04299</name>
</gene>
<dbReference type="EMBL" id="KK852415">
    <property type="protein sequence ID" value="KDR24351.1"/>
    <property type="molecule type" value="Genomic_DNA"/>
</dbReference>
<dbReference type="GO" id="GO:0007635">
    <property type="term" value="P:chemosensory behavior"/>
    <property type="evidence" value="ECO:0007669"/>
    <property type="project" value="TreeGrafter"/>
</dbReference>
<dbReference type="PANTHER" id="PTHR21143:SF133">
    <property type="entry name" value="GUSTATORY AND PHEROMONE RECEPTOR 32A-RELATED"/>
    <property type="match status" value="1"/>
</dbReference>
<feature type="transmembrane region" description="Helical" evidence="8">
    <location>
        <begin position="302"/>
        <end position="329"/>
    </location>
</feature>
<dbReference type="GO" id="GO:0005886">
    <property type="term" value="C:plasma membrane"/>
    <property type="evidence" value="ECO:0007669"/>
    <property type="project" value="UniProtKB-SubCell"/>
</dbReference>
<feature type="transmembrane region" description="Helical" evidence="8">
    <location>
        <begin position="386"/>
        <end position="404"/>
    </location>
</feature>
<name>A0A067RKF4_ZOONE</name>
<keyword evidence="6 8" id="KW-0675">Receptor</keyword>
<comment type="caution">
    <text evidence="8">Lacks conserved residue(s) required for the propagation of feature annotation.</text>
</comment>
<evidence type="ECO:0000313" key="9">
    <source>
        <dbReference type="EMBL" id="KDR24351.1"/>
    </source>
</evidence>
<dbReference type="FunCoup" id="A0A067RKF4">
    <property type="interactions" value="38"/>
</dbReference>
<evidence type="ECO:0000256" key="5">
    <source>
        <dbReference type="ARBA" id="ARBA00023136"/>
    </source>
</evidence>
<dbReference type="Pfam" id="PF08395">
    <property type="entry name" value="7tm_7"/>
    <property type="match status" value="1"/>
</dbReference>
<dbReference type="GO" id="GO:0030424">
    <property type="term" value="C:axon"/>
    <property type="evidence" value="ECO:0007669"/>
    <property type="project" value="TreeGrafter"/>
</dbReference>
<keyword evidence="2 8" id="KW-1003">Cell membrane</keyword>
<accession>A0A067RKF4</accession>
<dbReference type="GO" id="GO:0030425">
    <property type="term" value="C:dendrite"/>
    <property type="evidence" value="ECO:0007669"/>
    <property type="project" value="TreeGrafter"/>
</dbReference>
<dbReference type="InterPro" id="IPR013604">
    <property type="entry name" value="7TM_chemorcpt"/>
</dbReference>
<reference evidence="9 10" key="1">
    <citation type="journal article" date="2014" name="Nat. Commun.">
        <title>Molecular traces of alternative social organization in a termite genome.</title>
        <authorList>
            <person name="Terrapon N."/>
            <person name="Li C."/>
            <person name="Robertson H.M."/>
            <person name="Ji L."/>
            <person name="Meng X."/>
            <person name="Booth W."/>
            <person name="Chen Z."/>
            <person name="Childers C.P."/>
            <person name="Glastad K.M."/>
            <person name="Gokhale K."/>
            <person name="Gowin J."/>
            <person name="Gronenberg W."/>
            <person name="Hermansen R.A."/>
            <person name="Hu H."/>
            <person name="Hunt B.G."/>
            <person name="Huylmans A.K."/>
            <person name="Khalil S.M."/>
            <person name="Mitchell R.D."/>
            <person name="Munoz-Torres M.C."/>
            <person name="Mustard J.A."/>
            <person name="Pan H."/>
            <person name="Reese J.T."/>
            <person name="Scharf M.E."/>
            <person name="Sun F."/>
            <person name="Vogel H."/>
            <person name="Xiao J."/>
            <person name="Yang W."/>
            <person name="Yang Z."/>
            <person name="Yang Z."/>
            <person name="Zhou J."/>
            <person name="Zhu J."/>
            <person name="Brent C.S."/>
            <person name="Elsik C.G."/>
            <person name="Goodisman M.A."/>
            <person name="Liberles D.A."/>
            <person name="Roe R.M."/>
            <person name="Vargo E.L."/>
            <person name="Vilcinskas A."/>
            <person name="Wang J."/>
            <person name="Bornberg-Bauer E."/>
            <person name="Korb J."/>
            <person name="Zhang G."/>
            <person name="Liebig J."/>
        </authorList>
    </citation>
    <scope>NUCLEOTIDE SEQUENCE [LARGE SCALE GENOMIC DNA]</scope>
    <source>
        <tissue evidence="9">Whole organism</tissue>
    </source>
</reference>
<dbReference type="AlphaFoldDB" id="A0A067RKF4"/>
<proteinExistence type="inferred from homology"/>
<protein>
    <recommendedName>
        <fullName evidence="8">Gustatory receptor</fullName>
    </recommendedName>
</protein>
<organism evidence="9 10">
    <name type="scientific">Zootermopsis nevadensis</name>
    <name type="common">Dampwood termite</name>
    <dbReference type="NCBI Taxonomy" id="136037"/>
    <lineage>
        <taxon>Eukaryota</taxon>
        <taxon>Metazoa</taxon>
        <taxon>Ecdysozoa</taxon>
        <taxon>Arthropoda</taxon>
        <taxon>Hexapoda</taxon>
        <taxon>Insecta</taxon>
        <taxon>Pterygota</taxon>
        <taxon>Neoptera</taxon>
        <taxon>Polyneoptera</taxon>
        <taxon>Dictyoptera</taxon>
        <taxon>Blattodea</taxon>
        <taxon>Blattoidea</taxon>
        <taxon>Termitoidae</taxon>
        <taxon>Termopsidae</taxon>
        <taxon>Zootermopsis</taxon>
    </lineage>
</organism>
<feature type="transmembrane region" description="Helical" evidence="8">
    <location>
        <begin position="126"/>
        <end position="150"/>
    </location>
</feature>
<feature type="transmembrane region" description="Helical" evidence="8">
    <location>
        <begin position="271"/>
        <end position="290"/>
    </location>
</feature>
<dbReference type="InParanoid" id="A0A067RKF4"/>
<dbReference type="PANTHER" id="PTHR21143">
    <property type="entry name" value="INVERTEBRATE GUSTATORY RECEPTOR"/>
    <property type="match status" value="1"/>
</dbReference>
<evidence type="ECO:0000256" key="3">
    <source>
        <dbReference type="ARBA" id="ARBA00022692"/>
    </source>
</evidence>
<sequence length="422" mass="47577">MDIYYIFKPLIFISRPFCLAPFSLVDDSGSVKYQISTFWFLYSFVGVCFSIISQICLIFMDISFHGAVVMNATAKGLTVVTCLASIVSQVTCLSNGRNVIRILDQLSILDRDYNYAYTNYYKVFKILILLIMYTILFLVVPDVLCLFVANTNSTYSSFAIRYTGAISFLCDSSLWLTDIQFIYFVILLKYHFSVLNDTVNNFTVSSPNGTTANKPLKPSASNTNSSSSVKCSLFQTSALITIKSTLRKVCRHHSFLCDITQSVNRIYSFHILHSLAVTFFQIVCMIYYCSTAVSYPDMLKNVSSAIIVIVVGVMWFFTFISKVVLLVAVCSFTSYEGNRTADLVHKVMNVAQDVDVKKELELFSLQLVHRKVEFTACGFFPINFSLLYSIVGAVTTYLVILIQFHKLYDAETRSVTNVTSTV</sequence>
<comment type="subcellular location">
    <subcellularLocation>
        <location evidence="1 8">Cell membrane</location>
        <topology evidence="1 8">Multi-pass membrane protein</topology>
    </subcellularLocation>
</comment>
<dbReference type="OMA" id="TMRAVKQ"/>
<evidence type="ECO:0000256" key="2">
    <source>
        <dbReference type="ARBA" id="ARBA00022475"/>
    </source>
</evidence>
<dbReference type="Proteomes" id="UP000027135">
    <property type="component" value="Unassembled WGS sequence"/>
</dbReference>
<feature type="transmembrane region" description="Helical" evidence="8">
    <location>
        <begin position="37"/>
        <end position="60"/>
    </location>
</feature>